<reference evidence="3 4" key="1">
    <citation type="submission" date="2014-02" db="EMBL/GenBank/DDBJ databases">
        <title>Genome sequence of Ureaplasma diversum strain 246.</title>
        <authorList>
            <person name="Sirand-Pugnet P."/>
            <person name="Breton M."/>
            <person name="Dordet-Frisoni E."/>
            <person name="Baranowski E."/>
            <person name="Barre A."/>
            <person name="Couture C."/>
            <person name="Dupuy V."/>
            <person name="Gaurivaud P."/>
            <person name="Jacob D."/>
            <person name="Lemaitre C."/>
            <person name="Manso-Silvan L."/>
            <person name="Nikolski M."/>
            <person name="Nouvel L.-X."/>
            <person name="Poumarat F."/>
            <person name="Tardy F."/>
            <person name="Thebault P."/>
            <person name="Theil S."/>
            <person name="Citti C."/>
            <person name="Thiaucourt F."/>
            <person name="Blanchard A."/>
        </authorList>
    </citation>
    <scope>NUCLEOTIDE SEQUENCE [LARGE SCALE GENOMIC DNA]</scope>
    <source>
        <strain evidence="3 4">NCTC 246</strain>
    </source>
</reference>
<comment type="caution">
    <text evidence="3">The sequence shown here is derived from an EMBL/GenBank/DDBJ whole genome shotgun (WGS) entry which is preliminary data.</text>
</comment>
<dbReference type="AlphaFoldDB" id="A0A084EWN3"/>
<dbReference type="EMBL" id="JFDP01000080">
    <property type="protein sequence ID" value="KEZ22375.1"/>
    <property type="molecule type" value="Genomic_DNA"/>
</dbReference>
<protein>
    <submittedName>
        <fullName evidence="3">Uncharacterized protein</fullName>
    </submittedName>
</protein>
<gene>
    <name evidence="3" type="ORF">UDIV_6260</name>
</gene>
<sequence>MIRLLLKIIKWLLIIIGIGGAGVVVGWFANQAHTNATQRHRKFVTNDLSSEKDSTTKKINLNKNNENK</sequence>
<feature type="region of interest" description="Disordered" evidence="1">
    <location>
        <begin position="43"/>
        <end position="68"/>
    </location>
</feature>
<keyword evidence="2" id="KW-1133">Transmembrane helix</keyword>
<evidence type="ECO:0000313" key="4">
    <source>
        <dbReference type="Proteomes" id="UP000028537"/>
    </source>
</evidence>
<evidence type="ECO:0000256" key="2">
    <source>
        <dbReference type="SAM" id="Phobius"/>
    </source>
</evidence>
<keyword evidence="4" id="KW-1185">Reference proteome</keyword>
<proteinExistence type="predicted"/>
<dbReference type="RefSeq" id="WP_038103367.1">
    <property type="nucleotide sequence ID" value="NZ_JFDP01000080.1"/>
</dbReference>
<feature type="transmembrane region" description="Helical" evidence="2">
    <location>
        <begin position="12"/>
        <end position="29"/>
    </location>
</feature>
<organism evidence="3 4">
    <name type="scientific">Ureaplasma diversum NCTC 246</name>
    <dbReference type="NCBI Taxonomy" id="1188241"/>
    <lineage>
        <taxon>Bacteria</taxon>
        <taxon>Bacillati</taxon>
        <taxon>Mycoplasmatota</taxon>
        <taxon>Mycoplasmoidales</taxon>
        <taxon>Mycoplasmoidaceae</taxon>
        <taxon>Ureaplasma</taxon>
    </lineage>
</organism>
<keyword evidence="2" id="KW-0812">Transmembrane</keyword>
<accession>A0A084EWN3</accession>
<name>A0A084EWN3_9BACT</name>
<keyword evidence="2" id="KW-0472">Membrane</keyword>
<dbReference type="Proteomes" id="UP000028537">
    <property type="component" value="Unassembled WGS sequence"/>
</dbReference>
<feature type="compositionally biased region" description="Low complexity" evidence="1">
    <location>
        <begin position="57"/>
        <end position="68"/>
    </location>
</feature>
<evidence type="ECO:0000256" key="1">
    <source>
        <dbReference type="SAM" id="MobiDB-lite"/>
    </source>
</evidence>
<evidence type="ECO:0000313" key="3">
    <source>
        <dbReference type="EMBL" id="KEZ22375.1"/>
    </source>
</evidence>